<dbReference type="Proteomes" id="UP000009168">
    <property type="component" value="Unassembled WGS sequence"/>
</dbReference>
<evidence type="ECO:0000256" key="1">
    <source>
        <dbReference type="SAM" id="Coils"/>
    </source>
</evidence>
<feature type="region of interest" description="Disordered" evidence="2">
    <location>
        <begin position="705"/>
        <end position="729"/>
    </location>
</feature>
<dbReference type="RefSeq" id="XP_012654406.1">
    <property type="nucleotide sequence ID" value="XM_012798952.1"/>
</dbReference>
<accession>W7XI53</accession>
<feature type="region of interest" description="Disordered" evidence="2">
    <location>
        <begin position="1168"/>
        <end position="1194"/>
    </location>
</feature>
<feature type="region of interest" description="Disordered" evidence="2">
    <location>
        <begin position="504"/>
        <end position="530"/>
    </location>
</feature>
<proteinExistence type="predicted"/>
<sequence>MQYFEKTLTTQVNLDIPINGINQDCLKFIPKTKHKKKQKIVIGDVQGFIYLIKNSKQQWCSNIWQKVDENLPEEEKSIKSLQICKILKSKKNKRDRILFSDGKYIKCVNKGNLLQSDNQNLDNQYGKLNKVFGDEDNLIIHTQQNNTLYKIKFKKSSSWLSLSYDLKLQTLQQKPYLNEINDLDYDYETQNLVFSSLNCVFITDKDLNAVTGIGHSCDLGRVKVFDIRKQRFNAFSIQPFNNQQEQGNQNQLPLIPIQSVLVESKKTQELVLGTYFKNQYAQIDQILSTTEQLTCFGYGDIFKSEKNQIICGYKGGFQIFQEDLNRAYQSIESVTQNILLPNTPISCESGDFKDDLIHQNLGEFIFYSQDGQLTSISPSIDHNQKQDFNESQMQGFRFRQETQNSNPTNQNNRNFIDLSSQVINQNQQRQVRSTSLQPSSMSLEESQNNQKQNELIQERSSSQQKSKNDVSTNSILQNEPSQNQIPPKPKQKHKLEFRVNRNSNQNLSQSGQKEGMNEQATQKNEQQKQISFQQQIYNDEIEQTENKQQQQEENHKKQENDSYQYFISQLKPKKQSKIVDEEMDEIEKQFQAALNKTSQPFIVSKASSNFSDNKCSKLSSVVFSTNSNNKTLGFKQNSIKSSINNEQRQELVEKIMLNTQNNKYYDAEDILKITEKSPIKQQKNLSKDSTPLKQDCNIQDFNKLQEYQQQQQQQQSQQQQSPTKLDSYRGRLRRPSLNKQRESSFNFQDLSCNFINDFQNQSNINYFDQDISLKQDSQSKVESNGYIQSPEKFKVFQEQQKSNQKSNIVQNLEKELQKNQINFNFNNPLEFLKKSSNDNSSAFNQQKQQKLKEEQEQRGQQQMIYRRRRISSDFYNLSQEQSDQLNNQSILHLNQQNEKKDQQFQKEIEQSQKDKIYQKSSNRTSPLRYSRQSSIDNFYNQEKQEERPKILINNNRNNNDLSIYTRLEEVQNGDFGSTLQKFSLNKDYSKEDLISNTGLSFQQSSEDLSYKQNPIKQNSLFQQNNIPKYQYPVNLSQKNQNKKKDSFDFFEDANSYLNISNQANQSEKNQDQQNENSKIQNVNKKEAQLQNENYNQQYDLNAKNNNNNLNNLSTSYRNQSYNESKSTKLFLNGEDEFDIYDYNVNDKQNESIQSLKKATTQLNNSNNFEKQQKQNSQQMRQQIPKDNRRGSVKQTSDLNEQNNHFNENNNKNQYFQSNISSYHNQRNSIQNFFNNNSNKQAFNQQTNTKRYVLDSPTKVDDEQDEYVQDNQNYQHKNLLWRQQIPSRQFLSIYQQDESTMHLLPKNKTKAFLYDPDEIYQLQILPTGYVYEKQQQIQQSKYKNTSFKIIKKYNTSLIELFKDQNIFQIEDQNSLTRFKQAQKQLKYNHLQNSFDLSNENDCIELIIENLRKEIQDIQNELQEICQFFNEQVTENVKLLPSVNYKKEVIYKQNRVRYNIQTEYQIQSIYAQIKTPRSVEITQPLNIDINQEENNEICIVTEQFPQLQINKCQGANEEYKLQSFEIKIIDKEAKSIYFDMLYHEDGFTVETAFLIKFNSFENSCYELVDKNKAFQFLQLKNISTQNLIQDSISNYHSLKLEGLQKKQFTSLFKSLFNFQINEYMQKYEEFFVKTVNTIFNFNIILHCLENKFIFYSQSLQYIKCLQNRISSRIDESVYKIQFSINTSQKAYQYHFDQIFSKVKFRKDIREQQSIIMPLQEIIQTQGYEGLSKQYRRLLQKQDELNKNFLQSYDFDEICRLQLDNIVRCYIQINPKQKSTFEQQKTVIDNLIFNLRVKQIYSLLFPLENASFVSN</sequence>
<feature type="compositionally biased region" description="Low complexity" evidence="2">
    <location>
        <begin position="708"/>
        <end position="721"/>
    </location>
</feature>
<feature type="region of interest" description="Disordered" evidence="2">
    <location>
        <begin position="1100"/>
        <end position="1120"/>
    </location>
</feature>
<evidence type="ECO:0000313" key="3">
    <source>
        <dbReference type="EMBL" id="EWS73009.1"/>
    </source>
</evidence>
<feature type="coiled-coil region" evidence="1">
    <location>
        <begin position="534"/>
        <end position="596"/>
    </location>
</feature>
<feature type="compositionally biased region" description="Low complexity" evidence="2">
    <location>
        <begin position="1100"/>
        <end position="1112"/>
    </location>
</feature>
<feature type="coiled-coil region" evidence="1">
    <location>
        <begin position="1399"/>
        <end position="1426"/>
    </location>
</feature>
<keyword evidence="4" id="KW-1185">Reference proteome</keyword>
<feature type="region of interest" description="Disordered" evidence="2">
    <location>
        <begin position="425"/>
        <end position="492"/>
    </location>
</feature>
<feature type="compositionally biased region" description="Polar residues" evidence="2">
    <location>
        <begin position="433"/>
        <end position="485"/>
    </location>
</feature>
<gene>
    <name evidence="3" type="ORF">TTHERM_000147598</name>
</gene>
<feature type="compositionally biased region" description="Low complexity" evidence="2">
    <location>
        <begin position="1168"/>
        <end position="1182"/>
    </location>
</feature>
<keyword evidence="1" id="KW-0175">Coiled coil</keyword>
<protein>
    <submittedName>
        <fullName evidence="3">Uncharacterized protein</fullName>
    </submittedName>
</protein>
<reference evidence="4" key="1">
    <citation type="journal article" date="2006" name="PLoS Biol.">
        <title>Macronuclear genome sequence of the ciliate Tetrahymena thermophila, a model eukaryote.</title>
        <authorList>
            <person name="Eisen J.A."/>
            <person name="Coyne R.S."/>
            <person name="Wu M."/>
            <person name="Wu D."/>
            <person name="Thiagarajan M."/>
            <person name="Wortman J.R."/>
            <person name="Badger J.H."/>
            <person name="Ren Q."/>
            <person name="Amedeo P."/>
            <person name="Jones K.M."/>
            <person name="Tallon L.J."/>
            <person name="Delcher A.L."/>
            <person name="Salzberg S.L."/>
            <person name="Silva J.C."/>
            <person name="Haas B.J."/>
            <person name="Majoros W.H."/>
            <person name="Farzad M."/>
            <person name="Carlton J.M."/>
            <person name="Smith R.K. Jr."/>
            <person name="Garg J."/>
            <person name="Pearlman R.E."/>
            <person name="Karrer K.M."/>
            <person name="Sun L."/>
            <person name="Manning G."/>
            <person name="Elde N.C."/>
            <person name="Turkewitz A.P."/>
            <person name="Asai D.J."/>
            <person name="Wilkes D.E."/>
            <person name="Wang Y."/>
            <person name="Cai H."/>
            <person name="Collins K."/>
            <person name="Stewart B.A."/>
            <person name="Lee S.R."/>
            <person name="Wilamowska K."/>
            <person name="Weinberg Z."/>
            <person name="Ruzzo W.L."/>
            <person name="Wloga D."/>
            <person name="Gaertig J."/>
            <person name="Frankel J."/>
            <person name="Tsao C.-C."/>
            <person name="Gorovsky M.A."/>
            <person name="Keeling P.J."/>
            <person name="Waller R.F."/>
            <person name="Patron N.J."/>
            <person name="Cherry J.M."/>
            <person name="Stover N.A."/>
            <person name="Krieger C.J."/>
            <person name="del Toro C."/>
            <person name="Ryder H.F."/>
            <person name="Williamson S.C."/>
            <person name="Barbeau R.A."/>
            <person name="Hamilton E.P."/>
            <person name="Orias E."/>
        </authorList>
    </citation>
    <scope>NUCLEOTIDE SEQUENCE [LARGE SCALE GENOMIC DNA]</scope>
    <source>
        <strain evidence="4">SB210</strain>
    </source>
</reference>
<dbReference type="InParanoid" id="W7XI53"/>
<dbReference type="STRING" id="312017.W7XI53"/>
<dbReference type="KEGG" id="tet:TTHERM_000147598"/>
<evidence type="ECO:0000256" key="2">
    <source>
        <dbReference type="SAM" id="MobiDB-lite"/>
    </source>
</evidence>
<evidence type="ECO:0000313" key="4">
    <source>
        <dbReference type="Proteomes" id="UP000009168"/>
    </source>
</evidence>
<feature type="region of interest" description="Disordered" evidence="2">
    <location>
        <begin position="834"/>
        <end position="866"/>
    </location>
</feature>
<name>W7XI53_TETTS</name>
<dbReference type="EMBL" id="GG662603">
    <property type="protein sequence ID" value="EWS73009.1"/>
    <property type="molecule type" value="Genomic_DNA"/>
</dbReference>
<organism evidence="3 4">
    <name type="scientific">Tetrahymena thermophila (strain SB210)</name>
    <dbReference type="NCBI Taxonomy" id="312017"/>
    <lineage>
        <taxon>Eukaryota</taxon>
        <taxon>Sar</taxon>
        <taxon>Alveolata</taxon>
        <taxon>Ciliophora</taxon>
        <taxon>Intramacronucleata</taxon>
        <taxon>Oligohymenophorea</taxon>
        <taxon>Hymenostomatida</taxon>
        <taxon>Tetrahymenina</taxon>
        <taxon>Tetrahymenidae</taxon>
        <taxon>Tetrahymena</taxon>
    </lineage>
</organism>
<dbReference type="GeneID" id="24437526"/>